<dbReference type="SUPFAM" id="SSF103481">
    <property type="entry name" value="Multidrug resistance efflux transporter EmrE"/>
    <property type="match status" value="2"/>
</dbReference>
<evidence type="ECO:0000256" key="3">
    <source>
        <dbReference type="ARBA" id="ARBA00022448"/>
    </source>
</evidence>
<keyword evidence="5 8" id="KW-0812">Transmembrane</keyword>
<feature type="transmembrane region" description="Helical" evidence="8">
    <location>
        <begin position="144"/>
        <end position="160"/>
    </location>
</feature>
<name>A0A8J6Y4A4_9BACT</name>
<sequence>MGLLYATGAFLLWGVVPVYWKMLQHVPALEILAHRIVWGLALVAVWMTIRGRWQELRDVFRRPRTVAALLASTVFIAINWGLFIYAVNTNRVLATSLGYYINPLVNVLLGLVVLNERLNRKQWIAVSLAALAVILLTLQAGELPWISLVLPVSFGLYSLLRKTVHADAVVGLTFETAALFPIAAALLLRQELRGVGALGNQGLGIDLLLVAAGAVTAVPLILFTLGLRRIPLSTAGLLQYIAPTMTFLLAVLLFDEPFSTAHAVSFTLIWIALVIYSVDLRSRLRSAPDLDAIESPAVPLLED</sequence>
<dbReference type="PANTHER" id="PTHR22911">
    <property type="entry name" value="ACYL-MALONYL CONDENSING ENZYME-RELATED"/>
    <property type="match status" value="1"/>
</dbReference>
<feature type="transmembrane region" description="Helical" evidence="8">
    <location>
        <begin position="122"/>
        <end position="138"/>
    </location>
</feature>
<feature type="transmembrane region" description="Helical" evidence="8">
    <location>
        <begin position="33"/>
        <end position="53"/>
    </location>
</feature>
<dbReference type="Pfam" id="PF00892">
    <property type="entry name" value="EamA"/>
    <property type="match status" value="2"/>
</dbReference>
<accession>A0A8J6Y4A4</accession>
<feature type="transmembrane region" description="Helical" evidence="8">
    <location>
        <begin position="260"/>
        <end position="278"/>
    </location>
</feature>
<keyword evidence="6 8" id="KW-1133">Transmembrane helix</keyword>
<dbReference type="InterPro" id="IPR000620">
    <property type="entry name" value="EamA_dom"/>
</dbReference>
<protein>
    <submittedName>
        <fullName evidence="10">EamA family transporter RarD</fullName>
    </submittedName>
</protein>
<dbReference type="Proteomes" id="UP000598633">
    <property type="component" value="Unassembled WGS sequence"/>
</dbReference>
<comment type="similarity">
    <text evidence="2">Belongs to the EamA transporter family.</text>
</comment>
<dbReference type="InterPro" id="IPR037185">
    <property type="entry name" value="EmrE-like"/>
</dbReference>
<keyword evidence="4" id="KW-1003">Cell membrane</keyword>
<dbReference type="InterPro" id="IPR004626">
    <property type="entry name" value="RarD"/>
</dbReference>
<evidence type="ECO:0000256" key="7">
    <source>
        <dbReference type="ARBA" id="ARBA00023136"/>
    </source>
</evidence>
<dbReference type="PANTHER" id="PTHR22911:SF137">
    <property type="entry name" value="SOLUTE CARRIER FAMILY 35 MEMBER G2-RELATED"/>
    <property type="match status" value="1"/>
</dbReference>
<dbReference type="Gene3D" id="1.10.3730.20">
    <property type="match status" value="1"/>
</dbReference>
<dbReference type="GO" id="GO:0005886">
    <property type="term" value="C:plasma membrane"/>
    <property type="evidence" value="ECO:0007669"/>
    <property type="project" value="UniProtKB-SubCell"/>
</dbReference>
<feature type="domain" description="EamA" evidence="9">
    <location>
        <begin position="158"/>
        <end position="276"/>
    </location>
</feature>
<evidence type="ECO:0000256" key="1">
    <source>
        <dbReference type="ARBA" id="ARBA00004651"/>
    </source>
</evidence>
<feature type="transmembrane region" description="Helical" evidence="8">
    <location>
        <begin position="167"/>
        <end position="187"/>
    </location>
</feature>
<evidence type="ECO:0000313" key="10">
    <source>
        <dbReference type="EMBL" id="MBD3870613.1"/>
    </source>
</evidence>
<comment type="caution">
    <text evidence="10">The sequence shown here is derived from an EMBL/GenBank/DDBJ whole genome shotgun (WGS) entry which is preliminary data.</text>
</comment>
<comment type="subcellular location">
    <subcellularLocation>
        <location evidence="1">Cell membrane</location>
        <topology evidence="1">Multi-pass membrane protein</topology>
    </subcellularLocation>
</comment>
<feature type="transmembrane region" description="Helical" evidence="8">
    <location>
        <begin position="237"/>
        <end position="254"/>
    </location>
</feature>
<evidence type="ECO:0000256" key="6">
    <source>
        <dbReference type="ARBA" id="ARBA00022989"/>
    </source>
</evidence>
<dbReference type="NCBIfam" id="TIGR00688">
    <property type="entry name" value="rarD"/>
    <property type="match status" value="1"/>
</dbReference>
<evidence type="ECO:0000256" key="5">
    <source>
        <dbReference type="ARBA" id="ARBA00022692"/>
    </source>
</evidence>
<gene>
    <name evidence="10" type="primary">rarD</name>
    <name evidence="10" type="ORF">IFJ97_04565</name>
</gene>
<feature type="domain" description="EamA" evidence="9">
    <location>
        <begin position="1"/>
        <end position="137"/>
    </location>
</feature>
<evidence type="ECO:0000313" key="11">
    <source>
        <dbReference type="Proteomes" id="UP000598633"/>
    </source>
</evidence>
<evidence type="ECO:0000259" key="9">
    <source>
        <dbReference type="Pfam" id="PF00892"/>
    </source>
</evidence>
<evidence type="ECO:0000256" key="8">
    <source>
        <dbReference type="SAM" id="Phobius"/>
    </source>
</evidence>
<dbReference type="AlphaFoldDB" id="A0A8J6Y4A4"/>
<feature type="transmembrane region" description="Helical" evidence="8">
    <location>
        <begin position="97"/>
        <end position="115"/>
    </location>
</feature>
<organism evidence="10 11">
    <name type="scientific">Candidatus Sulfomarinibacter kjeldsenii</name>
    <dbReference type="NCBI Taxonomy" id="2885994"/>
    <lineage>
        <taxon>Bacteria</taxon>
        <taxon>Pseudomonadati</taxon>
        <taxon>Acidobacteriota</taxon>
        <taxon>Thermoanaerobaculia</taxon>
        <taxon>Thermoanaerobaculales</taxon>
        <taxon>Candidatus Sulfomarinibacteraceae</taxon>
        <taxon>Candidatus Sulfomarinibacter</taxon>
    </lineage>
</organism>
<reference evidence="10 11" key="1">
    <citation type="submission" date="2020-08" db="EMBL/GenBank/DDBJ databases">
        <title>Acidobacteriota in marine sediments use diverse sulfur dissimilation pathways.</title>
        <authorList>
            <person name="Wasmund K."/>
        </authorList>
    </citation>
    <scope>NUCLEOTIDE SEQUENCE [LARGE SCALE GENOMIC DNA]</scope>
    <source>
        <strain evidence="10">MAG AM3-A</strain>
    </source>
</reference>
<proteinExistence type="inferred from homology"/>
<feature type="transmembrane region" description="Helical" evidence="8">
    <location>
        <begin position="65"/>
        <end position="85"/>
    </location>
</feature>
<feature type="transmembrane region" description="Helical" evidence="8">
    <location>
        <begin position="207"/>
        <end position="225"/>
    </location>
</feature>
<evidence type="ECO:0000256" key="4">
    <source>
        <dbReference type="ARBA" id="ARBA00022475"/>
    </source>
</evidence>
<evidence type="ECO:0000256" key="2">
    <source>
        <dbReference type="ARBA" id="ARBA00007362"/>
    </source>
</evidence>
<keyword evidence="3" id="KW-0813">Transport</keyword>
<dbReference type="EMBL" id="JACXWA010000072">
    <property type="protein sequence ID" value="MBD3870613.1"/>
    <property type="molecule type" value="Genomic_DNA"/>
</dbReference>
<keyword evidence="7 8" id="KW-0472">Membrane</keyword>